<protein>
    <submittedName>
        <fullName evidence="2">Uncharacterized protein</fullName>
    </submittedName>
</protein>
<dbReference type="PANTHER" id="PTHR12138:SF162">
    <property type="entry name" value="CHROMOSOME UNDETERMINED SCAFFOLD_275, WHOLE GENOME SHOTGUN SEQUENCE"/>
    <property type="match status" value="1"/>
</dbReference>
<name>A0A8I4A0S1_CALJA</name>
<feature type="region of interest" description="Disordered" evidence="1">
    <location>
        <begin position="91"/>
        <end position="112"/>
    </location>
</feature>
<dbReference type="GeneTree" id="ENSGT01120000271815"/>
<sequence length="112" mass="11366">GCVPSGSSEGNLFPCLFQLLEAPSSTFKASSTASSDLSPGSSDSPASVSRVAGIIGTHHHTQPIFAFLVETGFHHIGQAGLELLISSDPPGLASQSARMTGVSHHARPIGAS</sequence>
<proteinExistence type="predicted"/>
<evidence type="ECO:0000256" key="1">
    <source>
        <dbReference type="SAM" id="MobiDB-lite"/>
    </source>
</evidence>
<evidence type="ECO:0000313" key="3">
    <source>
        <dbReference type="Proteomes" id="UP000008225"/>
    </source>
</evidence>
<reference evidence="2 3" key="1">
    <citation type="submission" date="2009-03" db="EMBL/GenBank/DDBJ databases">
        <authorList>
            <person name="Warren W."/>
            <person name="Ye L."/>
            <person name="Minx P."/>
            <person name="Worley K."/>
            <person name="Gibbs R."/>
            <person name="Wilson R.K."/>
        </authorList>
    </citation>
    <scope>NUCLEOTIDE SEQUENCE [LARGE SCALE GENOMIC DNA]</scope>
</reference>
<dbReference type="PRINTS" id="PR02045">
    <property type="entry name" value="F138DOMAIN"/>
</dbReference>
<reference evidence="2" key="2">
    <citation type="submission" date="2025-08" db="UniProtKB">
        <authorList>
            <consortium name="Ensembl"/>
        </authorList>
    </citation>
    <scope>IDENTIFICATION</scope>
</reference>
<organism evidence="2 3">
    <name type="scientific">Callithrix jacchus</name>
    <name type="common">White-tufted-ear marmoset</name>
    <name type="synonym">Simia Jacchus</name>
    <dbReference type="NCBI Taxonomy" id="9483"/>
    <lineage>
        <taxon>Eukaryota</taxon>
        <taxon>Metazoa</taxon>
        <taxon>Chordata</taxon>
        <taxon>Craniata</taxon>
        <taxon>Vertebrata</taxon>
        <taxon>Euteleostomi</taxon>
        <taxon>Mammalia</taxon>
        <taxon>Eutheria</taxon>
        <taxon>Euarchontoglires</taxon>
        <taxon>Primates</taxon>
        <taxon>Haplorrhini</taxon>
        <taxon>Platyrrhini</taxon>
        <taxon>Cebidae</taxon>
        <taxon>Callitrichinae</taxon>
        <taxon>Callithrix</taxon>
        <taxon>Callithrix</taxon>
    </lineage>
</organism>
<accession>A0A8I4A0S1</accession>
<feature type="region of interest" description="Disordered" evidence="1">
    <location>
        <begin position="29"/>
        <end position="48"/>
    </location>
</feature>
<keyword evidence="3" id="KW-1185">Reference proteome</keyword>
<dbReference type="OMA" id="TEHTAGQ"/>
<dbReference type="Ensembl" id="ENSCJAT00000129512.1">
    <property type="protein sequence ID" value="ENSCJAP00000085299.1"/>
    <property type="gene ID" value="ENSCJAG00000078870.1"/>
</dbReference>
<reference evidence="2" key="3">
    <citation type="submission" date="2025-09" db="UniProtKB">
        <authorList>
            <consortium name="Ensembl"/>
        </authorList>
    </citation>
    <scope>IDENTIFICATION</scope>
</reference>
<dbReference type="PANTHER" id="PTHR12138">
    <property type="entry name" value="PRIMATE-EXPANDED PROTEIN FAMILY"/>
    <property type="match status" value="1"/>
</dbReference>
<dbReference type="AlphaFoldDB" id="A0A8I4A0S1"/>
<dbReference type="Proteomes" id="UP000008225">
    <property type="component" value="Chromosome 5"/>
</dbReference>
<evidence type="ECO:0000313" key="2">
    <source>
        <dbReference type="Ensembl" id="ENSCJAP00000085299.1"/>
    </source>
</evidence>